<accession>A0A9P0F0U3</accession>
<evidence type="ECO:0000259" key="6">
    <source>
        <dbReference type="PROSITE" id="PS50089"/>
    </source>
</evidence>
<dbReference type="PROSITE" id="PS00518">
    <property type="entry name" value="ZF_RING_1"/>
    <property type="match status" value="1"/>
</dbReference>
<dbReference type="PROSITE" id="PS50089">
    <property type="entry name" value="ZF_RING_2"/>
    <property type="match status" value="1"/>
</dbReference>
<dbReference type="InterPro" id="IPR047134">
    <property type="entry name" value="RNF4"/>
</dbReference>
<evidence type="ECO:0000256" key="2">
    <source>
        <dbReference type="ARBA" id="ARBA00022771"/>
    </source>
</evidence>
<organism evidence="7 8">
    <name type="scientific">Bemisia tabaci</name>
    <name type="common">Sweetpotato whitefly</name>
    <name type="synonym">Aleurodes tabaci</name>
    <dbReference type="NCBI Taxonomy" id="7038"/>
    <lineage>
        <taxon>Eukaryota</taxon>
        <taxon>Metazoa</taxon>
        <taxon>Ecdysozoa</taxon>
        <taxon>Arthropoda</taxon>
        <taxon>Hexapoda</taxon>
        <taxon>Insecta</taxon>
        <taxon>Pterygota</taxon>
        <taxon>Neoptera</taxon>
        <taxon>Paraneoptera</taxon>
        <taxon>Hemiptera</taxon>
        <taxon>Sternorrhyncha</taxon>
        <taxon>Aleyrodoidea</taxon>
        <taxon>Aleyrodidae</taxon>
        <taxon>Aleyrodinae</taxon>
        <taxon>Bemisia</taxon>
    </lineage>
</organism>
<keyword evidence="3" id="KW-0862">Zinc</keyword>
<dbReference type="EMBL" id="OU963864">
    <property type="protein sequence ID" value="CAH0387154.1"/>
    <property type="molecule type" value="Genomic_DNA"/>
</dbReference>
<feature type="domain" description="RING-type" evidence="6">
    <location>
        <begin position="209"/>
        <end position="252"/>
    </location>
</feature>
<feature type="compositionally biased region" description="Low complexity" evidence="5">
    <location>
        <begin position="106"/>
        <end position="124"/>
    </location>
</feature>
<evidence type="ECO:0000256" key="4">
    <source>
        <dbReference type="PROSITE-ProRule" id="PRU00175"/>
    </source>
</evidence>
<dbReference type="KEGG" id="btab:109039442"/>
<dbReference type="AlphaFoldDB" id="A0A9P0F0U3"/>
<dbReference type="InterPro" id="IPR013083">
    <property type="entry name" value="Znf_RING/FYVE/PHD"/>
</dbReference>
<evidence type="ECO:0000256" key="3">
    <source>
        <dbReference type="ARBA" id="ARBA00022833"/>
    </source>
</evidence>
<keyword evidence="1" id="KW-0479">Metal-binding</keyword>
<keyword evidence="8" id="KW-1185">Reference proteome</keyword>
<sequence>MAPTKRSKSNSRASSANTGPRNSERRNAARNNSNEAGSSHDSIITGRVTRSSVRSSQPSTSSGIHSLAPSRRAPIASSTACRIATNVFQTMNNVIRASSSISRLAAEQAVGSSPNQDASSSSDNESNPEVDLVPTIPEGGPFRQGDFKSVYDYLSTIQKRLLYINKRLDSLLEKCKSLYIPRDPRVSRTEICENANIDVANYNTSRLVCPVCYCDLLRAEAAPLSTKCGHIFCSACLIQIMVMDESKCPNCRKPLTTTDYHPVFFPQLLS</sequence>
<dbReference type="SMART" id="SM00184">
    <property type="entry name" value="RING"/>
    <property type="match status" value="1"/>
</dbReference>
<feature type="region of interest" description="Disordered" evidence="5">
    <location>
        <begin position="1"/>
        <end position="72"/>
    </location>
</feature>
<evidence type="ECO:0000313" key="7">
    <source>
        <dbReference type="EMBL" id="CAH0387154.1"/>
    </source>
</evidence>
<protein>
    <recommendedName>
        <fullName evidence="6">RING-type domain-containing protein</fullName>
    </recommendedName>
</protein>
<dbReference type="Proteomes" id="UP001152759">
    <property type="component" value="Chromosome 3"/>
</dbReference>
<dbReference type="InterPro" id="IPR001841">
    <property type="entry name" value="Znf_RING"/>
</dbReference>
<dbReference type="PANTHER" id="PTHR23041:SF78">
    <property type="entry name" value="E3 UBIQUITIN-PROTEIN LIGASE RNF4"/>
    <property type="match status" value="1"/>
</dbReference>
<dbReference type="Pfam" id="PF13639">
    <property type="entry name" value="zf-RING_2"/>
    <property type="match status" value="1"/>
</dbReference>
<dbReference type="SUPFAM" id="SSF57850">
    <property type="entry name" value="RING/U-box"/>
    <property type="match status" value="1"/>
</dbReference>
<evidence type="ECO:0000256" key="5">
    <source>
        <dbReference type="SAM" id="MobiDB-lite"/>
    </source>
</evidence>
<dbReference type="PANTHER" id="PTHR23041">
    <property type="entry name" value="RING FINGER DOMAIN-CONTAINING"/>
    <property type="match status" value="1"/>
</dbReference>
<dbReference type="GO" id="GO:0008270">
    <property type="term" value="F:zinc ion binding"/>
    <property type="evidence" value="ECO:0007669"/>
    <property type="project" value="UniProtKB-KW"/>
</dbReference>
<name>A0A9P0F0U3_BEMTA</name>
<dbReference type="Gene3D" id="3.30.40.10">
    <property type="entry name" value="Zinc/RING finger domain, C3HC4 (zinc finger)"/>
    <property type="match status" value="1"/>
</dbReference>
<dbReference type="InterPro" id="IPR017907">
    <property type="entry name" value="Znf_RING_CS"/>
</dbReference>
<feature type="compositionally biased region" description="Low complexity" evidence="5">
    <location>
        <begin position="29"/>
        <end position="63"/>
    </location>
</feature>
<evidence type="ECO:0000313" key="8">
    <source>
        <dbReference type="Proteomes" id="UP001152759"/>
    </source>
</evidence>
<feature type="region of interest" description="Disordered" evidence="5">
    <location>
        <begin position="106"/>
        <end position="137"/>
    </location>
</feature>
<proteinExistence type="predicted"/>
<keyword evidence="2 4" id="KW-0863">Zinc-finger</keyword>
<reference evidence="7" key="1">
    <citation type="submission" date="2021-12" db="EMBL/GenBank/DDBJ databases">
        <authorList>
            <person name="King R."/>
        </authorList>
    </citation>
    <scope>NUCLEOTIDE SEQUENCE</scope>
</reference>
<evidence type="ECO:0000256" key="1">
    <source>
        <dbReference type="ARBA" id="ARBA00022723"/>
    </source>
</evidence>
<gene>
    <name evidence="7" type="ORF">BEMITA_LOCUS6205</name>
</gene>